<dbReference type="OrthoDB" id="64867at2759"/>
<dbReference type="AlphaFoldDB" id="A0A813M527"/>
<dbReference type="InterPro" id="IPR036274">
    <property type="entry name" value="HR1_rpt_sf"/>
</dbReference>
<accession>A0A813M527</accession>
<dbReference type="Gene3D" id="2.30.42.10">
    <property type="match status" value="1"/>
</dbReference>
<comment type="caution">
    <text evidence="5">The sequence shown here is derived from an EMBL/GenBank/DDBJ whole genome shotgun (WGS) entry which is preliminary data.</text>
</comment>
<dbReference type="GO" id="GO:0051497">
    <property type="term" value="P:negative regulation of stress fiber assembly"/>
    <property type="evidence" value="ECO:0007669"/>
    <property type="project" value="TreeGrafter"/>
</dbReference>
<feature type="region of interest" description="Disordered" evidence="2">
    <location>
        <begin position="120"/>
        <end position="145"/>
    </location>
</feature>
<dbReference type="InterPro" id="IPR038499">
    <property type="entry name" value="BRO1_sf"/>
</dbReference>
<dbReference type="PROSITE" id="PS50106">
    <property type="entry name" value="PDZ"/>
    <property type="match status" value="1"/>
</dbReference>
<evidence type="ECO:0000259" key="4">
    <source>
        <dbReference type="PROSITE" id="PS51180"/>
    </source>
</evidence>
<protein>
    <recommendedName>
        <fullName evidence="7">Rhophilin-2</fullName>
    </recommendedName>
</protein>
<dbReference type="InterPro" id="IPR036034">
    <property type="entry name" value="PDZ_sf"/>
</dbReference>
<feature type="region of interest" description="Disordered" evidence="2">
    <location>
        <begin position="971"/>
        <end position="990"/>
    </location>
</feature>
<evidence type="ECO:0000313" key="5">
    <source>
        <dbReference type="EMBL" id="CAF0715873.1"/>
    </source>
</evidence>
<gene>
    <name evidence="5" type="ORF">OXX778_LOCUS1629</name>
</gene>
<dbReference type="SMART" id="SM01041">
    <property type="entry name" value="BRO1"/>
    <property type="match status" value="1"/>
</dbReference>
<evidence type="ECO:0008006" key="7">
    <source>
        <dbReference type="Google" id="ProtNLM"/>
    </source>
</evidence>
<evidence type="ECO:0000259" key="3">
    <source>
        <dbReference type="PROSITE" id="PS50106"/>
    </source>
</evidence>
<dbReference type="Pfam" id="PF00595">
    <property type="entry name" value="PDZ"/>
    <property type="match status" value="1"/>
</dbReference>
<dbReference type="PANTHER" id="PTHR23031">
    <property type="entry name" value="RHOPHILIN"/>
    <property type="match status" value="1"/>
</dbReference>
<dbReference type="SMART" id="SM00742">
    <property type="entry name" value="Hr1"/>
    <property type="match status" value="1"/>
</dbReference>
<feature type="region of interest" description="Disordered" evidence="2">
    <location>
        <begin position="828"/>
        <end position="864"/>
    </location>
</feature>
<evidence type="ECO:0000256" key="2">
    <source>
        <dbReference type="SAM" id="MobiDB-lite"/>
    </source>
</evidence>
<dbReference type="SUPFAM" id="SSF46585">
    <property type="entry name" value="HR1 repeat"/>
    <property type="match status" value="1"/>
</dbReference>
<dbReference type="SUPFAM" id="SSF50156">
    <property type="entry name" value="PDZ domain-like"/>
    <property type="match status" value="1"/>
</dbReference>
<comment type="similarity">
    <text evidence="1">Belongs to the RHPN family.</text>
</comment>
<dbReference type="PANTHER" id="PTHR23031:SF15">
    <property type="entry name" value="LD12055P"/>
    <property type="match status" value="1"/>
</dbReference>
<keyword evidence="6" id="KW-1185">Reference proteome</keyword>
<feature type="compositionally biased region" description="Basic and acidic residues" evidence="2">
    <location>
        <begin position="829"/>
        <end position="846"/>
    </location>
</feature>
<dbReference type="Proteomes" id="UP000663879">
    <property type="component" value="Unassembled WGS sequence"/>
</dbReference>
<feature type="compositionally biased region" description="Low complexity" evidence="2">
    <location>
        <begin position="194"/>
        <end position="204"/>
    </location>
</feature>
<dbReference type="InterPro" id="IPR004328">
    <property type="entry name" value="BRO1_dom"/>
</dbReference>
<dbReference type="InterPro" id="IPR011072">
    <property type="entry name" value="HR1_rho-bd"/>
</dbReference>
<dbReference type="Gene3D" id="1.25.40.280">
    <property type="entry name" value="alix/aip1 like domains"/>
    <property type="match status" value="1"/>
</dbReference>
<sequence length="1051" mass="121181">MIRHDVNSFLKDYRVPMQKYYNIHSKFELNRQKRSEINDLINKELRIKHGAINLLKVCCNEQIENNLKLEVAFSESNVKYLKDQLAELNCDLTLAKMKSSYHFNKQKFIYNRLDSNYDSTQTDSLASSTSSSSTSSSYNLNSPNNNNNNMTIKNLIFLNQFNSSTLTESCNNEIYVNEMIPIAIPAPNNHSYSISPSSSSSIKSTPAHTNGSNTPILKKNECTEESGFQFSLDEYQTKTVDIMIYLNLKETISCMDFTNGFKSFISSHYRENPNNLNEQIKQFNYFRESTIRICSEPSEESVGRLFEYYNSLNLIEKRFFQQSQCYQIHFTWYDSINGIESAQKSIQFEKASILFNCSALFSQLAAICCDINDRKLEDQLNYWLKAAGCVNYLNTNFSNSPSLDMSPFMLYFFNDIFVSQAYEIKAKMLMLTINELDLYDPKHCFISFTNCCKIYAHLANIYGQLNIKLSNNASIKSYLPEIWYFLIKVKSLYYNGLSHYYAGLALSLNGLESISHMEDVQNHFEKLYDKTKIKTSNIPVTNLNEQTTINSHKSYFQKLIHDQQILYSPQILNTEKRISLAKSHMRESIIQQEEAIRQHSFCRKFSKDDYLHTILQHYHELSLDKFMQLENQCSADFNDELLDLLPLNTNLPNDLSLNQIEPNFEKYISKDFFNIIGPLKVYSSENELSIPYSCILRKLPNNPTFGITVKGDCPVRINNVDPNSYAYSAGIREGDFIIAIQDHDVRWSKHAQVVAKIRSQITSVKLTLISVRQIPKEIPIFCQDNEFNKIKNCSDKIENAIMTPSSRKKILSNNFNTTEPSLVENHIWWNKENDKKPSSPKTERQKQRIFKLPQNSTKSHTRSKSPFINFVENNIVTSTASKLCNLARNTSSNLHEKHSRPKLASLFMSTNNLYAQNIGSDKEDEVKENSIFWDNLKSIKTPLTNTITLGRKFKKNVLKLSIFNTFNNNSGNGNENKDEIDKSKDANSENEHISISNANKMPPLPPNVNCTVKLAKTKKKNKIKELMKLTQNDTEKLLLGNNKNDIIYKTI</sequence>
<evidence type="ECO:0000313" key="6">
    <source>
        <dbReference type="Proteomes" id="UP000663879"/>
    </source>
</evidence>
<dbReference type="Pfam" id="PF03097">
    <property type="entry name" value="BRO1"/>
    <property type="match status" value="1"/>
</dbReference>
<feature type="compositionally biased region" description="Basic and acidic residues" evidence="2">
    <location>
        <begin position="975"/>
        <end position="990"/>
    </location>
</feature>
<reference evidence="5" key="1">
    <citation type="submission" date="2021-02" db="EMBL/GenBank/DDBJ databases">
        <authorList>
            <person name="Nowell W R."/>
        </authorList>
    </citation>
    <scope>NUCLEOTIDE SEQUENCE</scope>
    <source>
        <strain evidence="5">Ploen Becks lab</strain>
    </source>
</reference>
<dbReference type="GO" id="GO:0007165">
    <property type="term" value="P:signal transduction"/>
    <property type="evidence" value="ECO:0007669"/>
    <property type="project" value="InterPro"/>
</dbReference>
<feature type="domain" description="PDZ" evidence="3">
    <location>
        <begin position="693"/>
        <end position="772"/>
    </location>
</feature>
<evidence type="ECO:0000256" key="1">
    <source>
        <dbReference type="ARBA" id="ARBA00010369"/>
    </source>
</evidence>
<name>A0A813M527_9BILA</name>
<feature type="domain" description="BRO1" evidence="4">
    <location>
        <begin position="242"/>
        <end position="647"/>
    </location>
</feature>
<dbReference type="EMBL" id="CAJNOC010000110">
    <property type="protein sequence ID" value="CAF0715873.1"/>
    <property type="molecule type" value="Genomic_DNA"/>
</dbReference>
<feature type="region of interest" description="Disordered" evidence="2">
    <location>
        <begin position="194"/>
        <end position="218"/>
    </location>
</feature>
<proteinExistence type="inferred from homology"/>
<feature type="compositionally biased region" description="Polar residues" evidence="2">
    <location>
        <begin position="206"/>
        <end position="215"/>
    </location>
</feature>
<organism evidence="5 6">
    <name type="scientific">Brachionus calyciflorus</name>
    <dbReference type="NCBI Taxonomy" id="104777"/>
    <lineage>
        <taxon>Eukaryota</taxon>
        <taxon>Metazoa</taxon>
        <taxon>Spiralia</taxon>
        <taxon>Gnathifera</taxon>
        <taxon>Rotifera</taxon>
        <taxon>Eurotatoria</taxon>
        <taxon>Monogononta</taxon>
        <taxon>Pseudotrocha</taxon>
        <taxon>Ploima</taxon>
        <taxon>Brachionidae</taxon>
        <taxon>Brachionus</taxon>
    </lineage>
</organism>
<dbReference type="PROSITE" id="PS51180">
    <property type="entry name" value="BRO1"/>
    <property type="match status" value="1"/>
</dbReference>
<dbReference type="Gene3D" id="1.10.287.160">
    <property type="entry name" value="HR1 repeat"/>
    <property type="match status" value="1"/>
</dbReference>
<dbReference type="InterPro" id="IPR001478">
    <property type="entry name" value="PDZ"/>
</dbReference>
<dbReference type="SMART" id="SM00228">
    <property type="entry name" value="PDZ"/>
    <property type="match status" value="1"/>
</dbReference>
<dbReference type="InterPro" id="IPR047138">
    <property type="entry name" value="RHPN1_2"/>
</dbReference>